<dbReference type="PANTHER" id="PTHR48047:SF1">
    <property type="entry name" value="GLYCOSYLTRANSFERASE"/>
    <property type="match status" value="1"/>
</dbReference>
<sequence>MASATLTTSASHGHLPHLAIFPFMAKGHIIPLIQLVNYLRHQRLAAVTFFTTPGNAAFVRDGLSTCGGAGEDDDDDDLAVVELAFPAADAASPGGAESAEGLTSIASFVAFAESTSLLRPRFEASVAAMRPPASFLVADAFLHWTNDSAAVLGVPKVSFLGTSTFAHVMRELIVRQDPFAVLRPRDVVDDDDENGGGGGPPATTFSMPEFPQVKLSVEELMLTFRDSSAFVAMMELDTKMGKSIEESHSLIINTFHGLEAPYIKFWNEHVGPRAWPIGPLCLAQPASAPAATRPSWMAWLDNKAAAGQSVLYIALGTLAVIPEVQLKEVAKGLERAEVDFIWVVSPKDIDLGPGFEERIKGKGIVVRDWVDQSQILQHKSVRGFLSHCGWNSVLESVTAGVPLAVWPMNFDQPLNARFLIDDMKIAVMVWTSDSLRRGLVTHEEISRVVTELMLGKVGVEAAKNVAKLSTLAKKAVDEGGSSWVVVREMINELCAINANRKDSSAFVAMMELDTKMGKSIEESHSLIINTFHGLEAPYIKFWNEHVGPRAWPIGPLCLAQPASAPAATRPSWMAWLDNKAAAGQSVLYIALGTLAVIPEVQLKEVAKGLERAEVDFIWVVSPKDIDLGPGFEERIKGKGIVVRDWVDQSQILQHKSVRGFLSHCGWNSVLESVTAGVPLAVWPMNFDQPLNARFLIDDMKIAVMVWTSDSLRRGLVTHEEISRVVTELMLGKVGVEAAKNVAKLSTLAKKAVDEGGSSWVVVREMINELCAINANRK</sequence>
<reference evidence="4" key="2">
    <citation type="submission" date="2015-03" db="UniProtKB">
        <authorList>
            <consortium name="EnsemblPlants"/>
        </authorList>
    </citation>
    <scope>IDENTIFICATION</scope>
</reference>
<keyword evidence="2" id="KW-0808">Transferase</keyword>
<dbReference type="PANTHER" id="PTHR48047">
    <property type="entry name" value="GLYCOSYLTRANSFERASE"/>
    <property type="match status" value="1"/>
</dbReference>
<dbReference type="Pfam" id="PF00201">
    <property type="entry name" value="UDPGT"/>
    <property type="match status" value="2"/>
</dbReference>
<dbReference type="AlphaFoldDB" id="A0A0D3H5B9"/>
<dbReference type="GO" id="GO:0035251">
    <property type="term" value="F:UDP-glucosyltransferase activity"/>
    <property type="evidence" value="ECO:0007669"/>
    <property type="project" value="TreeGrafter"/>
</dbReference>
<evidence type="ECO:0000256" key="2">
    <source>
        <dbReference type="ARBA" id="ARBA00022679"/>
    </source>
</evidence>
<dbReference type="CDD" id="cd03784">
    <property type="entry name" value="GT1_Gtf-like"/>
    <property type="match status" value="2"/>
</dbReference>
<dbReference type="STRING" id="65489.A0A0D3H5B9"/>
<dbReference type="eggNOG" id="KOG1192">
    <property type="taxonomic scope" value="Eukaryota"/>
</dbReference>
<organism evidence="4">
    <name type="scientific">Oryza barthii</name>
    <dbReference type="NCBI Taxonomy" id="65489"/>
    <lineage>
        <taxon>Eukaryota</taxon>
        <taxon>Viridiplantae</taxon>
        <taxon>Streptophyta</taxon>
        <taxon>Embryophyta</taxon>
        <taxon>Tracheophyta</taxon>
        <taxon>Spermatophyta</taxon>
        <taxon>Magnoliopsida</taxon>
        <taxon>Liliopsida</taxon>
        <taxon>Poales</taxon>
        <taxon>Poaceae</taxon>
        <taxon>BOP clade</taxon>
        <taxon>Oryzoideae</taxon>
        <taxon>Oryzeae</taxon>
        <taxon>Oryzinae</taxon>
        <taxon>Oryza</taxon>
    </lineage>
</organism>
<dbReference type="FunFam" id="3.40.50.2000:FF:000185">
    <property type="entry name" value="Glycosyltransferase"/>
    <property type="match status" value="1"/>
</dbReference>
<accession>A0A0D3H5B9</accession>
<protein>
    <recommendedName>
        <fullName evidence="6">UDP-glycosyltransferases domain-containing protein</fullName>
    </recommendedName>
</protein>
<proteinExistence type="inferred from homology"/>
<dbReference type="SUPFAM" id="SSF53756">
    <property type="entry name" value="UDP-Glycosyltransferase/glycogen phosphorylase"/>
    <property type="match status" value="2"/>
</dbReference>
<evidence type="ECO:0000256" key="3">
    <source>
        <dbReference type="SAM" id="MobiDB-lite"/>
    </source>
</evidence>
<dbReference type="PROSITE" id="PS00375">
    <property type="entry name" value="UDPGT"/>
    <property type="match status" value="2"/>
</dbReference>
<name>A0A0D3H5B9_9ORYZ</name>
<dbReference type="Gramene" id="OBART09G05710.1">
    <property type="protein sequence ID" value="OBART09G05710.1"/>
    <property type="gene ID" value="OBART09G05710"/>
</dbReference>
<reference evidence="4" key="1">
    <citation type="journal article" date="2009" name="Rice">
        <title>De Novo Next Generation Sequencing of Plant Genomes.</title>
        <authorList>
            <person name="Rounsley S."/>
            <person name="Marri P.R."/>
            <person name="Yu Y."/>
            <person name="He R."/>
            <person name="Sisneros N."/>
            <person name="Goicoechea J.L."/>
            <person name="Lee S.J."/>
            <person name="Angelova A."/>
            <person name="Kudrna D."/>
            <person name="Luo M."/>
            <person name="Affourtit J."/>
            <person name="Desany B."/>
            <person name="Knight J."/>
            <person name="Niazi F."/>
            <person name="Egholm M."/>
            <person name="Wing R.A."/>
        </authorList>
    </citation>
    <scope>NUCLEOTIDE SEQUENCE [LARGE SCALE GENOMIC DNA]</scope>
    <source>
        <strain evidence="4">cv. IRGC 105608</strain>
    </source>
</reference>
<dbReference type="HOGENOM" id="CLU_378750_0_0_1"/>
<comment type="similarity">
    <text evidence="1">Belongs to the UDP-glycosyltransferase family.</text>
</comment>
<feature type="region of interest" description="Disordered" evidence="3">
    <location>
        <begin position="186"/>
        <end position="205"/>
    </location>
</feature>
<dbReference type="FunFam" id="3.40.50.2000:FF:000107">
    <property type="entry name" value="Glycosyltransferase"/>
    <property type="match status" value="2"/>
</dbReference>
<dbReference type="PaxDb" id="65489-OBART09G05710.1"/>
<evidence type="ECO:0000256" key="1">
    <source>
        <dbReference type="ARBA" id="ARBA00009995"/>
    </source>
</evidence>
<dbReference type="InterPro" id="IPR002213">
    <property type="entry name" value="UDP_glucos_trans"/>
</dbReference>
<dbReference type="Gene3D" id="3.40.50.2000">
    <property type="entry name" value="Glycogen Phosphorylase B"/>
    <property type="match status" value="4"/>
</dbReference>
<evidence type="ECO:0000313" key="4">
    <source>
        <dbReference type="EnsemblPlants" id="OBART09G05710.1"/>
    </source>
</evidence>
<evidence type="ECO:0008006" key="6">
    <source>
        <dbReference type="Google" id="ProtNLM"/>
    </source>
</evidence>
<keyword evidence="5" id="KW-1185">Reference proteome</keyword>
<evidence type="ECO:0000313" key="5">
    <source>
        <dbReference type="Proteomes" id="UP000026960"/>
    </source>
</evidence>
<dbReference type="EnsemblPlants" id="OBART09G05710.1">
    <property type="protein sequence ID" value="OBART09G05710.1"/>
    <property type="gene ID" value="OBART09G05710"/>
</dbReference>
<dbReference type="InterPro" id="IPR035595">
    <property type="entry name" value="UDP_glycos_trans_CS"/>
</dbReference>
<dbReference type="Proteomes" id="UP000026960">
    <property type="component" value="Chromosome 9"/>
</dbReference>